<evidence type="ECO:0000313" key="4">
    <source>
        <dbReference type="EMBL" id="MFC7308668.1"/>
    </source>
</evidence>
<dbReference type="Pfam" id="PF15644">
    <property type="entry name" value="Gln_amidase"/>
    <property type="match status" value="1"/>
</dbReference>
<evidence type="ECO:0000259" key="3">
    <source>
        <dbReference type="Pfam" id="PF15644"/>
    </source>
</evidence>
<feature type="region of interest" description="Disordered" evidence="2">
    <location>
        <begin position="1"/>
        <end position="147"/>
    </location>
</feature>
<feature type="compositionally biased region" description="Polar residues" evidence="2">
    <location>
        <begin position="7"/>
        <end position="26"/>
    </location>
</feature>
<sequence length="720" mass="79533">MAPTPTPNGQTPSGTPDSSPNGTQQPGPDGDKERPDTPRPASESRNSNPPGGVNDPTRAEQDNLNDSVPRDENGDPTRPPDPDDGPWVERINGEGRDAPGRNNNCVDTALSTVDTYAGNPTAAGARTPDPDADGNPSDRGEKGGRDRIENTLGAKFSDMGNGRDAFNRLENTLRQNGHGSQAVIITQDANGRSHAWNAVNHNGKITYIDAQTGQKGPNPLHSGNKGVFAIPLDANRSPVTPNTGDGRSDAGQQRGRNAPDRPGATARRPDAEPAGAPPDGKGDKDGKDGKDPDKPKYSDPHDRGDSNTSKESRRVTEDGPESDTSRTHEKPEGKHSKEYGLEPDELQRKLRQQRDVHRVELDRVHDRLDRWAGSGELAGVLRSTESDADGGPQRFTRSQLSESLDGFDQLSRGEQQAVVASIARLSLSFHEAHSVGANPESVEHPYRGPKEGEPEEGTKDRGAKLANESLGVKLHRMAVNKLFQRAYFKKLSDDNAEIVRDHGPDFSGKNFAVLEVQGPPPDNEVTYVVDSSVPANQNLPEVKPRHSERHLLDWLERVDPDGSKYTPLGLYTEREPCGSGQGHMKCSDVLLDKRFEGVPIHYSMTYREDPDGVKQRDQMMADKEQTLAELEDLSDKEIKQRMREEWSEKYEDDKKRLNRALRKLSGKSGDDLIDAVERELDIQRKENRTPEERAITEEFDQHIRTLRKVWHKDLLHQLIN</sequence>
<keyword evidence="1" id="KW-0175">Coiled coil</keyword>
<dbReference type="InterPro" id="IPR032722">
    <property type="entry name" value="Deaminase_XOO_2897"/>
</dbReference>
<gene>
    <name evidence="4" type="ORF">ACFQVC_31185</name>
</gene>
<keyword evidence="5" id="KW-1185">Reference proteome</keyword>
<feature type="compositionally biased region" description="Polar residues" evidence="2">
    <location>
        <begin position="101"/>
        <end position="114"/>
    </location>
</feature>
<evidence type="ECO:0000256" key="1">
    <source>
        <dbReference type="SAM" id="Coils"/>
    </source>
</evidence>
<dbReference type="EMBL" id="JBHTCF010000017">
    <property type="protein sequence ID" value="MFC7308668.1"/>
    <property type="molecule type" value="Genomic_DNA"/>
</dbReference>
<organism evidence="4 5">
    <name type="scientific">Streptomyces monticola</name>
    <dbReference type="NCBI Taxonomy" id="2666263"/>
    <lineage>
        <taxon>Bacteria</taxon>
        <taxon>Bacillati</taxon>
        <taxon>Actinomycetota</taxon>
        <taxon>Actinomycetes</taxon>
        <taxon>Kitasatosporales</taxon>
        <taxon>Streptomycetaceae</taxon>
        <taxon>Streptomyces</taxon>
    </lineage>
</organism>
<feature type="domain" description="Tox-PL" evidence="3">
    <location>
        <begin position="103"/>
        <end position="213"/>
    </location>
</feature>
<reference evidence="5" key="1">
    <citation type="journal article" date="2019" name="Int. J. Syst. Evol. Microbiol.">
        <title>The Global Catalogue of Microorganisms (GCM) 10K type strain sequencing project: providing services to taxonomists for standard genome sequencing and annotation.</title>
        <authorList>
            <consortium name="The Broad Institute Genomics Platform"/>
            <consortium name="The Broad Institute Genome Sequencing Center for Infectious Disease"/>
            <person name="Wu L."/>
            <person name="Ma J."/>
        </authorList>
    </citation>
    <scope>NUCLEOTIDE SEQUENCE [LARGE SCALE GENOMIC DNA]</scope>
    <source>
        <strain evidence="5">SYNS20</strain>
    </source>
</reference>
<protein>
    <submittedName>
        <fullName evidence="4">Toxin glutamine deamidase domain-containing protein</fullName>
    </submittedName>
</protein>
<comment type="caution">
    <text evidence="4">The sequence shown here is derived from an EMBL/GenBank/DDBJ whole genome shotgun (WGS) entry which is preliminary data.</text>
</comment>
<dbReference type="Pfam" id="PF14440">
    <property type="entry name" value="XOO_2897-deam"/>
    <property type="match status" value="1"/>
</dbReference>
<accession>A0ABW2JRS5</accession>
<proteinExistence type="predicted"/>
<dbReference type="InterPro" id="IPR028908">
    <property type="entry name" value="Tox-PL_dom"/>
</dbReference>
<dbReference type="Proteomes" id="UP001596523">
    <property type="component" value="Unassembled WGS sequence"/>
</dbReference>
<feature type="compositionally biased region" description="Basic and acidic residues" evidence="2">
    <location>
        <begin position="441"/>
        <end position="461"/>
    </location>
</feature>
<feature type="coiled-coil region" evidence="1">
    <location>
        <begin position="613"/>
        <end position="667"/>
    </location>
</feature>
<feature type="compositionally biased region" description="Basic and acidic residues" evidence="2">
    <location>
        <begin position="136"/>
        <end position="147"/>
    </location>
</feature>
<feature type="compositionally biased region" description="Polar residues" evidence="2">
    <location>
        <begin position="237"/>
        <end position="255"/>
    </location>
</feature>
<dbReference type="RefSeq" id="WP_381836887.1">
    <property type="nucleotide sequence ID" value="NZ_JBHTCF010000017.1"/>
</dbReference>
<feature type="compositionally biased region" description="Basic and acidic residues" evidence="2">
    <location>
        <begin position="280"/>
        <end position="344"/>
    </location>
</feature>
<feature type="compositionally biased region" description="Basic and acidic residues" evidence="2">
    <location>
        <begin position="68"/>
        <end position="81"/>
    </location>
</feature>
<name>A0ABW2JRS5_9ACTN</name>
<feature type="region of interest" description="Disordered" evidence="2">
    <location>
        <begin position="434"/>
        <end position="461"/>
    </location>
</feature>
<evidence type="ECO:0000256" key="2">
    <source>
        <dbReference type="SAM" id="MobiDB-lite"/>
    </source>
</evidence>
<feature type="region of interest" description="Disordered" evidence="2">
    <location>
        <begin position="209"/>
        <end position="344"/>
    </location>
</feature>
<evidence type="ECO:0000313" key="5">
    <source>
        <dbReference type="Proteomes" id="UP001596523"/>
    </source>
</evidence>